<dbReference type="RefSeq" id="WP_249478695.1">
    <property type="nucleotide sequence ID" value="NZ_CP097218.1"/>
</dbReference>
<sequence length="280" mass="28874">MPTELRTRAISRGTFLRSGLALAGGVLGATALGSGPLGATDAEAATSGAGASAAPAKAASPVQLPTSWKSTAFTAPLPSTHDGYISSWTALYGAGPLTSLSAKKVAQADGISNFLPYGEYEQKERFTPHVAGTVRLDGGPVRIRFVGNKGRKFTAEVHLLRSADPKSPALLLHVLGKSATSLVLPKGTPIVWGTPPAASLSKVTTADVREVLEQGVGFSFGEDGPNPAHASGATVLDGGRHIVGSVRFPTHGTRVTRRWFGAAVRADGGWTYLVAELPKS</sequence>
<gene>
    <name evidence="1" type="ORF">M4486_17970</name>
</gene>
<dbReference type="InterPro" id="IPR006311">
    <property type="entry name" value="TAT_signal"/>
</dbReference>
<accession>A0ABY4N7U7</accession>
<dbReference type="Proteomes" id="UP001055868">
    <property type="component" value="Chromosome"/>
</dbReference>
<evidence type="ECO:0000313" key="1">
    <source>
        <dbReference type="EMBL" id="UQN29498.1"/>
    </source>
</evidence>
<organism evidence="1 2">
    <name type="scientific">Brachybacterium kimchii</name>
    <dbReference type="NCBI Taxonomy" id="2942909"/>
    <lineage>
        <taxon>Bacteria</taxon>
        <taxon>Bacillati</taxon>
        <taxon>Actinomycetota</taxon>
        <taxon>Actinomycetes</taxon>
        <taxon>Micrococcales</taxon>
        <taxon>Dermabacteraceae</taxon>
        <taxon>Brachybacterium</taxon>
    </lineage>
</organism>
<reference evidence="1" key="1">
    <citation type="submission" date="2022-05" db="EMBL/GenBank/DDBJ databases">
        <title>Genomic analysis of Brachybacterium sp. CBA3104.</title>
        <authorList>
            <person name="Roh S.W."/>
            <person name="Kim Y.B."/>
            <person name="Kim Y."/>
        </authorList>
    </citation>
    <scope>NUCLEOTIDE SEQUENCE</scope>
    <source>
        <strain evidence="1">CBA3104</strain>
    </source>
</reference>
<protein>
    <submittedName>
        <fullName evidence="1">Uncharacterized protein</fullName>
    </submittedName>
</protein>
<keyword evidence="2" id="KW-1185">Reference proteome</keyword>
<evidence type="ECO:0000313" key="2">
    <source>
        <dbReference type="Proteomes" id="UP001055868"/>
    </source>
</evidence>
<dbReference type="PROSITE" id="PS51318">
    <property type="entry name" value="TAT"/>
    <property type="match status" value="1"/>
</dbReference>
<name>A0ABY4N7U7_9MICO</name>
<proteinExistence type="predicted"/>
<dbReference type="EMBL" id="CP097218">
    <property type="protein sequence ID" value="UQN29498.1"/>
    <property type="molecule type" value="Genomic_DNA"/>
</dbReference>